<evidence type="ECO:0000313" key="2">
    <source>
        <dbReference type="Proteomes" id="UP000059419"/>
    </source>
</evidence>
<keyword evidence="2" id="KW-1185">Reference proteome</keyword>
<proteinExistence type="predicted"/>
<organism evidence="1 2">
    <name type="scientific">Duffyella gerundensis</name>
    <dbReference type="NCBI Taxonomy" id="1619313"/>
    <lineage>
        <taxon>Bacteria</taxon>
        <taxon>Pseudomonadati</taxon>
        <taxon>Pseudomonadota</taxon>
        <taxon>Gammaproteobacteria</taxon>
        <taxon>Enterobacterales</taxon>
        <taxon>Erwiniaceae</taxon>
        <taxon>Duffyella</taxon>
    </lineage>
</organism>
<geneLocation type="plasmid" evidence="2">
    <name>pEM01</name>
</geneLocation>
<protein>
    <submittedName>
        <fullName evidence="1">Uncharacterized protein</fullName>
    </submittedName>
</protein>
<dbReference type="KEGG" id="ege:EM595_p0222"/>
<accession>A0A0U5GT43</accession>
<sequence length="38" mass="3737">MIASKMGTGGPVQQGIQAAATAAVQGLAGINLARTLRN</sequence>
<dbReference type="EMBL" id="LN907828">
    <property type="protein sequence ID" value="CUU25922.1"/>
    <property type="molecule type" value="Genomic_DNA"/>
</dbReference>
<reference evidence="2" key="1">
    <citation type="submission" date="2015-11" db="EMBL/GenBank/DDBJ databases">
        <authorList>
            <person name="Blom J."/>
        </authorList>
    </citation>
    <scope>NUCLEOTIDE SEQUENCE [LARGE SCALE GENOMIC DNA]</scope>
    <source>
        <plasmid evidence="2">pEM01</plasmid>
    </source>
</reference>
<dbReference type="AlphaFoldDB" id="A0A0U5GT43"/>
<name>A0A0U5GT43_9GAMM</name>
<dbReference type="Proteomes" id="UP000059419">
    <property type="component" value="Plasmid pEM01"/>
</dbReference>
<gene>
    <name evidence="1" type="ORF">EM595_p0222</name>
</gene>
<evidence type="ECO:0000313" key="1">
    <source>
        <dbReference type="EMBL" id="CUU25922.1"/>
    </source>
</evidence>